<keyword evidence="1" id="KW-1133">Transmembrane helix</keyword>
<keyword evidence="1" id="KW-0472">Membrane</keyword>
<dbReference type="RefSeq" id="WP_161824484.1">
    <property type="nucleotide sequence ID" value="NZ_WVIC01000008.1"/>
</dbReference>
<dbReference type="AlphaFoldDB" id="A0A8K2A7B1"/>
<dbReference type="Pfam" id="PF23981">
    <property type="entry name" value="DUF7305"/>
    <property type="match status" value="1"/>
</dbReference>
<feature type="domain" description="DUF7305" evidence="2">
    <location>
        <begin position="302"/>
        <end position="393"/>
    </location>
</feature>
<comment type="caution">
    <text evidence="3">The sequence shown here is derived from an EMBL/GenBank/DDBJ whole genome shotgun (WGS) entry which is preliminary data.</text>
</comment>
<evidence type="ECO:0000259" key="2">
    <source>
        <dbReference type="Pfam" id="PF23981"/>
    </source>
</evidence>
<evidence type="ECO:0000313" key="4">
    <source>
        <dbReference type="Proteomes" id="UP000607397"/>
    </source>
</evidence>
<keyword evidence="1" id="KW-0812">Transmembrane</keyword>
<accession>A0A8K2A7B1</accession>
<sequence>MSQRTWILRHLYLRLSTPRSTANGGFILPIVVGMGLLIILLGLTSLIRAQDDQKSATAQKATNQSLSIAETGVTRTQALLNRFPSLASVGFDAEGAGDLWFNAYQKLPCPDNSNTGFLTGEWVKVGNNQSTQDSNEFQIVSYEPIIPPSFNDAAIAKLQVVGRHKPQKQTATAEDLTAEVGTSTTALKVDLQLQRVGLATLWVNEADLGNNKIAGNAWVNACTPSSGISASNLVQPTDPDESAYTITTNPGMGFPSIPDIPAGAISIPAITDTLTLPRAGDSPSSDGRYYYSVSKNGAGYSIQLTGNRELTIPTGSKVTLFLQGNINMGGTVKVNHEGTPTNLQVYGSSSTTTITLRGNSKTNMFLFAPEATVGVSGGGTAPPTIVGYVWAKKWSGSNSSQLMVQAPPSDADLDLPSEILSQFYRAGSVRAWQRSEVK</sequence>
<feature type="transmembrane region" description="Helical" evidence="1">
    <location>
        <begin position="21"/>
        <end position="47"/>
    </location>
</feature>
<dbReference type="Proteomes" id="UP000607397">
    <property type="component" value="Unassembled WGS sequence"/>
</dbReference>
<keyword evidence="4" id="KW-1185">Reference proteome</keyword>
<reference evidence="3" key="1">
    <citation type="submission" date="2019-12" db="EMBL/GenBank/DDBJ databases">
        <title>High-Quality draft genome sequences of three cyanobacteria isolated from the limestone walls of the Old Cathedral of Coimbra.</title>
        <authorList>
            <person name="Tiago I."/>
            <person name="Soares F."/>
            <person name="Portugal A."/>
        </authorList>
    </citation>
    <scope>NUCLEOTIDE SEQUENCE [LARGE SCALE GENOMIC DNA]</scope>
    <source>
        <strain evidence="3">C</strain>
    </source>
</reference>
<dbReference type="EMBL" id="WVIC01000008">
    <property type="protein sequence ID" value="NCJ06009.1"/>
    <property type="molecule type" value="Genomic_DNA"/>
</dbReference>
<gene>
    <name evidence="3" type="ORF">GS597_05675</name>
</gene>
<evidence type="ECO:0000256" key="1">
    <source>
        <dbReference type="SAM" id="Phobius"/>
    </source>
</evidence>
<proteinExistence type="predicted"/>
<name>A0A8K2A7B1_9CYAN</name>
<evidence type="ECO:0000313" key="3">
    <source>
        <dbReference type="EMBL" id="NCJ06009.1"/>
    </source>
</evidence>
<dbReference type="InterPro" id="IPR055729">
    <property type="entry name" value="DUF7305"/>
</dbReference>
<organism evidence="3 4">
    <name type="scientific">Petrachloros mirabilis ULC683</name>
    <dbReference type="NCBI Taxonomy" id="2781853"/>
    <lineage>
        <taxon>Bacteria</taxon>
        <taxon>Bacillati</taxon>
        <taxon>Cyanobacteriota</taxon>
        <taxon>Cyanophyceae</taxon>
        <taxon>Synechococcales</taxon>
        <taxon>Petrachlorosaceae</taxon>
        <taxon>Petrachloros</taxon>
        <taxon>Petrachloros mirabilis</taxon>
    </lineage>
</organism>
<protein>
    <recommendedName>
        <fullName evidence="2">DUF7305 domain-containing protein</fullName>
    </recommendedName>
</protein>